<feature type="region of interest" description="Disordered" evidence="1">
    <location>
        <begin position="38"/>
        <end position="63"/>
    </location>
</feature>
<evidence type="ECO:0000313" key="3">
    <source>
        <dbReference type="EMBL" id="NEW31830.1"/>
    </source>
</evidence>
<proteinExistence type="predicted"/>
<comment type="caution">
    <text evidence="3">The sequence shown here is derived from an EMBL/GenBank/DDBJ whole genome shotgun (WGS) entry which is preliminary data.</text>
</comment>
<organism evidence="3 4">
    <name type="scientific">Nocardia cyriacigeorgica</name>
    <dbReference type="NCBI Taxonomy" id="135487"/>
    <lineage>
        <taxon>Bacteria</taxon>
        <taxon>Bacillati</taxon>
        <taxon>Actinomycetota</taxon>
        <taxon>Actinomycetes</taxon>
        <taxon>Mycobacteriales</taxon>
        <taxon>Nocardiaceae</taxon>
        <taxon>Nocardia</taxon>
    </lineage>
</organism>
<protein>
    <submittedName>
        <fullName evidence="3">Uncharacterized protein</fullName>
    </submittedName>
</protein>
<keyword evidence="2" id="KW-0732">Signal</keyword>
<sequence>MKKFAAGLVLTIGVVGVGPALAPSIAVAGPCQPGVSKDCRDTKKRPPCQPGVTKDCKVATPRR</sequence>
<feature type="chain" id="PRO_5038755597" evidence="2">
    <location>
        <begin position="29"/>
        <end position="63"/>
    </location>
</feature>
<reference evidence="3 4" key="1">
    <citation type="submission" date="2020-01" db="EMBL/GenBank/DDBJ databases">
        <title>Genetics and antimicrobial susceptibilities of Nocardia species isolated from the soil; a comparison with species isolated from humans.</title>
        <authorList>
            <person name="Carrasco G."/>
            <person name="Monzon S."/>
            <person name="Sansegundo M."/>
            <person name="Garcia E."/>
            <person name="Garrido N."/>
            <person name="Medina M.J."/>
            <person name="Villalon P."/>
            <person name="Ramirez-Arocha A.C."/>
            <person name="Jimenez P."/>
            <person name="Cuesta I."/>
            <person name="Valdezate S."/>
        </authorList>
    </citation>
    <scope>NUCLEOTIDE SEQUENCE [LARGE SCALE GENOMIC DNA]</scope>
    <source>
        <strain evidence="3 4">CNM20110626</strain>
    </source>
</reference>
<dbReference type="EMBL" id="JAAGVB010000005">
    <property type="protein sequence ID" value="NEW31830.1"/>
    <property type="molecule type" value="Genomic_DNA"/>
</dbReference>
<dbReference type="AlphaFoldDB" id="A0A6P1CGZ4"/>
<feature type="signal peptide" evidence="2">
    <location>
        <begin position="1"/>
        <end position="28"/>
    </location>
</feature>
<dbReference type="RefSeq" id="WP_014349310.1">
    <property type="nucleotide sequence ID" value="NZ_AP026979.1"/>
</dbReference>
<evidence type="ECO:0000256" key="2">
    <source>
        <dbReference type="SAM" id="SignalP"/>
    </source>
</evidence>
<accession>A0A6P1CGZ4</accession>
<dbReference type="Proteomes" id="UP000471166">
    <property type="component" value="Unassembled WGS sequence"/>
</dbReference>
<name>A0A6P1CGZ4_9NOCA</name>
<evidence type="ECO:0000256" key="1">
    <source>
        <dbReference type="SAM" id="MobiDB-lite"/>
    </source>
</evidence>
<gene>
    <name evidence="3" type="ORF">GV791_04540</name>
</gene>
<evidence type="ECO:0000313" key="4">
    <source>
        <dbReference type="Proteomes" id="UP000471166"/>
    </source>
</evidence>